<accession>A0AA36F713</accession>
<gene>
    <name evidence="2" type="ORF">OCTVUL_1B014786</name>
</gene>
<evidence type="ECO:0000313" key="2">
    <source>
        <dbReference type="EMBL" id="CAI9726832.1"/>
    </source>
</evidence>
<dbReference type="Proteomes" id="UP001162480">
    <property type="component" value="Chromosome 8"/>
</dbReference>
<proteinExistence type="predicted"/>
<dbReference type="PANTHER" id="PTHR33327">
    <property type="entry name" value="ENDONUCLEASE"/>
    <property type="match status" value="1"/>
</dbReference>
<organism evidence="2 3">
    <name type="scientific">Octopus vulgaris</name>
    <name type="common">Common octopus</name>
    <dbReference type="NCBI Taxonomy" id="6645"/>
    <lineage>
        <taxon>Eukaryota</taxon>
        <taxon>Metazoa</taxon>
        <taxon>Spiralia</taxon>
        <taxon>Lophotrochozoa</taxon>
        <taxon>Mollusca</taxon>
        <taxon>Cephalopoda</taxon>
        <taxon>Coleoidea</taxon>
        <taxon>Octopodiformes</taxon>
        <taxon>Octopoda</taxon>
        <taxon>Incirrata</taxon>
        <taxon>Octopodidae</taxon>
        <taxon>Octopus</taxon>
    </lineage>
</organism>
<evidence type="ECO:0000259" key="1">
    <source>
        <dbReference type="Pfam" id="PF23055"/>
    </source>
</evidence>
<dbReference type="Pfam" id="PF23055">
    <property type="entry name" value="DUF7041"/>
    <property type="match status" value="1"/>
</dbReference>
<dbReference type="EMBL" id="OX597821">
    <property type="protein sequence ID" value="CAI9726832.1"/>
    <property type="molecule type" value="Genomic_DNA"/>
</dbReference>
<feature type="domain" description="DUF7041" evidence="1">
    <location>
        <begin position="8"/>
        <end position="82"/>
    </location>
</feature>
<dbReference type="PANTHER" id="PTHR33327:SF3">
    <property type="entry name" value="RNA-DIRECTED DNA POLYMERASE"/>
    <property type="match status" value="1"/>
</dbReference>
<dbReference type="InterPro" id="IPR055469">
    <property type="entry name" value="DUF7041"/>
</dbReference>
<reference evidence="2" key="1">
    <citation type="submission" date="2023-08" db="EMBL/GenBank/DDBJ databases">
        <authorList>
            <person name="Alioto T."/>
            <person name="Alioto T."/>
            <person name="Gomez Garrido J."/>
        </authorList>
    </citation>
    <scope>NUCLEOTIDE SEQUENCE</scope>
</reference>
<evidence type="ECO:0000313" key="3">
    <source>
        <dbReference type="Proteomes" id="UP001162480"/>
    </source>
</evidence>
<sequence length="175" mass="20294">MQASTTVLPPAWMGDSIIWFAQLEARFAANRITTEAQKSPPLSNEIRDLLIDPTKSFVYSTIKEEILKTTSNSQQKEFAKLFNNEQLGNRKPTQLLRRMKEILRNQQIEESYLKEVFFVDTGAACSIWPAKLLKEKLEPAYLTLQVVNQSDIQTFEEISLTLDLHLRREYKWVSL</sequence>
<keyword evidence="3" id="KW-1185">Reference proteome</keyword>
<name>A0AA36F713_OCTVU</name>
<dbReference type="AlphaFoldDB" id="A0AA36F713"/>
<protein>
    <recommendedName>
        <fullName evidence="1">DUF7041 domain-containing protein</fullName>
    </recommendedName>
</protein>